<organism evidence="1 2">
    <name type="scientific">Rhodococcus phage CosmicSans</name>
    <dbReference type="NCBI Taxonomy" id="1701851"/>
    <lineage>
        <taxon>Viruses</taxon>
        <taxon>Duplodnaviria</taxon>
        <taxon>Heunggongvirae</taxon>
        <taxon>Uroviricota</taxon>
        <taxon>Caudoviricetes</taxon>
        <taxon>Rerduovirus</taxon>
        <taxon>Rerduovirus RER2</taxon>
    </lineage>
</organism>
<evidence type="ECO:0000313" key="1">
    <source>
        <dbReference type="EMBL" id="ALA06461.1"/>
    </source>
</evidence>
<dbReference type="GeneID" id="26517969"/>
<accession>A0A0K2CLE2</accession>
<dbReference type="OrthoDB" id="14615at10239"/>
<evidence type="ECO:0000313" key="2">
    <source>
        <dbReference type="Proteomes" id="UP000203368"/>
    </source>
</evidence>
<gene>
    <name evidence="1" type="ORF">SEA_COSMICSANS_14</name>
</gene>
<reference evidence="1 2" key="1">
    <citation type="submission" date="2015-08" db="EMBL/GenBank/DDBJ databases">
        <authorList>
            <person name="Adesuyi A.O."/>
            <person name="Belay S."/>
            <person name="Corso A.D."/>
            <person name="Debo C.J."/>
            <person name="Downie J."/>
            <person name="Durmaz C."/>
            <person name="Espinoza J.R."/>
            <person name="Gilliam M.L."/>
            <person name="Gooden M.C."/>
            <person name="Hervey R.L."/>
            <person name="Ilanchezhian M."/>
            <person name="Kamara A."/>
            <person name="Lanao D.A."/>
            <person name="Malapati S.H."/>
            <person name="Moondra S."/>
            <person name="Mattei A.M."/>
            <person name="May C.J."/>
            <person name="Modlin S.E."/>
            <person name="Sadik I."/>
            <person name="Saulenas K.M."/>
            <person name="Allen E.A."/>
            <person name="Whitaker A.L."/>
            <person name="Awate O.A."/>
            <person name="Gray V.C."/>
            <person name="Buchser W.J."/>
            <person name="Saha M.S."/>
            <person name="Delesalle V.A."/>
            <person name="Bradley K.W."/>
            <person name="Asai D.J."/>
            <person name="Bowman C.A."/>
            <person name="Russell D.A."/>
            <person name="Pope W.H."/>
            <person name="Jacobs-Sera D."/>
            <person name="Hendrix R.W."/>
            <person name="Hatfull G.F."/>
        </authorList>
    </citation>
    <scope>NUCLEOTIDE SEQUENCE [LARGE SCALE GENOMIC DNA]</scope>
</reference>
<proteinExistence type="predicted"/>
<sequence>MAYATVEDVAVRFARDLTEEESALVLARLTDAENRIRSRIPDLDDQVVAGTILEANVVQVCSDAVLRLVRNPDGFVQETDGNYTYMLSQDAARGNLTILRDEWELLGVRPKVFMIHQSFNLPGSRT</sequence>
<dbReference type="InterPro" id="IPR018963">
    <property type="entry name" value="Mycophage_D29_Gp19"/>
</dbReference>
<dbReference type="EMBL" id="KT372002">
    <property type="protein sequence ID" value="ALA06461.1"/>
    <property type="molecule type" value="Genomic_DNA"/>
</dbReference>
<name>A0A0K2CLE2_9CAUD</name>
<dbReference type="RefSeq" id="YP_009189667.1">
    <property type="nucleotide sequence ID" value="NC_028677.1"/>
</dbReference>
<dbReference type="Proteomes" id="UP000203368">
    <property type="component" value="Segment"/>
</dbReference>
<dbReference type="Pfam" id="PF09355">
    <property type="entry name" value="Phage_Gp19"/>
    <property type="match status" value="1"/>
</dbReference>
<dbReference type="KEGG" id="vg:26517969"/>
<protein>
    <submittedName>
        <fullName evidence="1">Head-to-tail adaptor</fullName>
    </submittedName>
</protein>